<dbReference type="AlphaFoldDB" id="A0A937DDE8"/>
<evidence type="ECO:0000313" key="3">
    <source>
        <dbReference type="EMBL" id="MBL0764147.1"/>
    </source>
</evidence>
<comment type="caution">
    <text evidence="3">The sequence shown here is derived from an EMBL/GenBank/DDBJ whole genome shotgun (WGS) entry which is preliminary data.</text>
</comment>
<dbReference type="Proteomes" id="UP000642920">
    <property type="component" value="Unassembled WGS sequence"/>
</dbReference>
<feature type="chain" id="PRO_5037542668" description="Sensor of ECF-type sigma factor" evidence="2">
    <location>
        <begin position="21"/>
        <end position="158"/>
    </location>
</feature>
<keyword evidence="1" id="KW-0175">Coiled coil</keyword>
<evidence type="ECO:0000256" key="2">
    <source>
        <dbReference type="SAM" id="SignalP"/>
    </source>
</evidence>
<keyword evidence="2" id="KW-0732">Signal</keyword>
<sequence length="158" mass="19032">MKLKIIGFLFFVLLSNLAYSQSQSAQDKIEAARIALINQRLDLSPEEAEKFWPLYREYSKQRESLKREYLDARKEFRAEGMSEEESKRLLEIGLALKERELDLDKKYTQRLNTVISSRQLIALRKAEDDFRKMLLERLKEQSEQRQKLYNRRQRRNDN</sequence>
<dbReference type="RefSeq" id="WP_201917451.1">
    <property type="nucleotide sequence ID" value="NZ_JAERQG010000001.1"/>
</dbReference>
<protein>
    <recommendedName>
        <fullName evidence="5">Sensor of ECF-type sigma factor</fullName>
    </recommendedName>
</protein>
<evidence type="ECO:0000313" key="4">
    <source>
        <dbReference type="Proteomes" id="UP000642920"/>
    </source>
</evidence>
<evidence type="ECO:0000256" key="1">
    <source>
        <dbReference type="SAM" id="Coils"/>
    </source>
</evidence>
<feature type="signal peptide" evidence="2">
    <location>
        <begin position="1"/>
        <end position="20"/>
    </location>
</feature>
<keyword evidence="4" id="KW-1185">Reference proteome</keyword>
<dbReference type="EMBL" id="JAERQG010000001">
    <property type="protein sequence ID" value="MBL0764147.1"/>
    <property type="molecule type" value="Genomic_DNA"/>
</dbReference>
<reference evidence="3" key="1">
    <citation type="submission" date="2021-01" db="EMBL/GenBank/DDBJ databases">
        <title>Marivirga sp. nov., isolated from intertidal surface sediments.</title>
        <authorList>
            <person name="Zhang M."/>
        </authorList>
    </citation>
    <scope>NUCLEOTIDE SEQUENCE</scope>
    <source>
        <strain evidence="3">SM1354</strain>
    </source>
</reference>
<gene>
    <name evidence="3" type="ORF">JKP34_02715</name>
</gene>
<name>A0A937DDE8_9BACT</name>
<evidence type="ECO:0008006" key="5">
    <source>
        <dbReference type="Google" id="ProtNLM"/>
    </source>
</evidence>
<organism evidence="3 4">
    <name type="scientific">Marivirga atlantica</name>
    <dbReference type="NCBI Taxonomy" id="1548457"/>
    <lineage>
        <taxon>Bacteria</taxon>
        <taxon>Pseudomonadati</taxon>
        <taxon>Bacteroidota</taxon>
        <taxon>Cytophagia</taxon>
        <taxon>Cytophagales</taxon>
        <taxon>Marivirgaceae</taxon>
        <taxon>Marivirga</taxon>
    </lineage>
</organism>
<accession>A0A937DDE8</accession>
<proteinExistence type="predicted"/>
<feature type="coiled-coil region" evidence="1">
    <location>
        <begin position="131"/>
        <end position="158"/>
    </location>
</feature>